<dbReference type="GO" id="GO:0005886">
    <property type="term" value="C:plasma membrane"/>
    <property type="evidence" value="ECO:0007669"/>
    <property type="project" value="InterPro"/>
</dbReference>
<dbReference type="Proteomes" id="UP000770015">
    <property type="component" value="Unassembled WGS sequence"/>
</dbReference>
<dbReference type="PANTHER" id="PTHR28013">
    <property type="entry name" value="PROTEIN DCV1-RELATED"/>
    <property type="match status" value="1"/>
</dbReference>
<keyword evidence="4 6" id="KW-0472">Membrane</keyword>
<dbReference type="OrthoDB" id="2354757at2759"/>
<dbReference type="PANTHER" id="PTHR28013:SF3">
    <property type="entry name" value="PROTEIN DCV1-RELATED"/>
    <property type="match status" value="1"/>
</dbReference>
<evidence type="ECO:0000256" key="7">
    <source>
        <dbReference type="SAM" id="SignalP"/>
    </source>
</evidence>
<keyword evidence="7" id="KW-0732">Signal</keyword>
<comment type="caution">
    <text evidence="8">The sequence shown here is derived from an EMBL/GenBank/DDBJ whole genome shotgun (WGS) entry which is preliminary data.</text>
</comment>
<keyword evidence="2 6" id="KW-0812">Transmembrane</keyword>
<dbReference type="Pfam" id="PF06687">
    <property type="entry name" value="SUR7"/>
    <property type="match status" value="1"/>
</dbReference>
<feature type="compositionally biased region" description="Polar residues" evidence="5">
    <location>
        <begin position="630"/>
        <end position="639"/>
    </location>
</feature>
<feature type="compositionally biased region" description="Polar residues" evidence="5">
    <location>
        <begin position="251"/>
        <end position="262"/>
    </location>
</feature>
<sequence length="717" mass="76448">MIRPATPLSVLLFAAFALLLLSVLSTPIITAIPLGSFDGVNFGVFGHCKDGGSCTGIQIGYDVSGLFSDRNAFDLPEGLRNSLTPILIVHPVAALLTLIMFVLAVVAHLHSPSHSARYLLVVFIFSTITFLVCLLAFLIDVLIFIPHMAWGTYIVLAATIMVGLSGIVSCAMRRTLISRKNRRKQIAENAEMSGENYYNRENQVKPAIVAPEPSMPMISGGNGPGDNLPQFATFEDQKKDDQVSDERIPLTSRSPTNRSLQHMPSDIGTDLSSYNGAPPSRAGSVPRPERDQYGNPIIQQQQDAYAMRRMPSSETNRSFDRANSRGRGGMPPGGFRGRGGHGRGGPGGQGGPPRGGYGARGRGGYGGPPPNGRGGYGPPGRGGPYGGPGGRGGYQGPYDRRGSPAEQYGQAGSVGPYSNSNNTNPSLPSVSQGSYEAYNPQRASLPRAESPPPLPGDAPAPMVGQAVEMDAYSGSPAHAPQNFGSFNGIRDSDADIAGMVGLQQGMNNNSNSSVPNRHDTYMSEGSKYSTDDTQYLPPRQAWAQGQGRSSPLAASPMQPPVELAERRSPVPAPAHSDYYEDVDPRFAQAPEQQQQMQPPALQTNGQDMYDDQREQRSTRARSPGAESDRSNFTSISQRGVNPRWNPPPMPTYQGGQGPPPRRPVRPPQQQRQDMLLNSNPDFQLPSGRMGSPPRNGGGAGGGGGGMIPGSAYPMGRM</sequence>
<reference evidence="8" key="1">
    <citation type="journal article" date="2021" name="Nat. Commun.">
        <title>Genetic determinants of endophytism in the Arabidopsis root mycobiome.</title>
        <authorList>
            <person name="Mesny F."/>
            <person name="Miyauchi S."/>
            <person name="Thiergart T."/>
            <person name="Pickel B."/>
            <person name="Atanasova L."/>
            <person name="Karlsson M."/>
            <person name="Huettel B."/>
            <person name="Barry K.W."/>
            <person name="Haridas S."/>
            <person name="Chen C."/>
            <person name="Bauer D."/>
            <person name="Andreopoulos W."/>
            <person name="Pangilinan J."/>
            <person name="LaButti K."/>
            <person name="Riley R."/>
            <person name="Lipzen A."/>
            <person name="Clum A."/>
            <person name="Drula E."/>
            <person name="Henrissat B."/>
            <person name="Kohler A."/>
            <person name="Grigoriev I.V."/>
            <person name="Martin F.M."/>
            <person name="Hacquard S."/>
        </authorList>
    </citation>
    <scope>NUCLEOTIDE SEQUENCE</scope>
    <source>
        <strain evidence="8">MPI-SDFR-AT-0117</strain>
    </source>
</reference>
<feature type="compositionally biased region" description="Pro residues" evidence="5">
    <location>
        <begin position="449"/>
        <end position="458"/>
    </location>
</feature>
<dbReference type="EMBL" id="JAGSXJ010000001">
    <property type="protein sequence ID" value="KAH6697057.1"/>
    <property type="molecule type" value="Genomic_DNA"/>
</dbReference>
<feature type="chain" id="PRO_5040124872" evidence="7">
    <location>
        <begin position="26"/>
        <end position="717"/>
    </location>
</feature>
<feature type="compositionally biased region" description="Basic and acidic residues" evidence="5">
    <location>
        <begin position="235"/>
        <end position="248"/>
    </location>
</feature>
<evidence type="ECO:0000256" key="2">
    <source>
        <dbReference type="ARBA" id="ARBA00022692"/>
    </source>
</evidence>
<evidence type="ECO:0000256" key="6">
    <source>
        <dbReference type="SAM" id="Phobius"/>
    </source>
</evidence>
<name>A0A9P8VMU8_9PEZI</name>
<evidence type="ECO:0000256" key="5">
    <source>
        <dbReference type="SAM" id="MobiDB-lite"/>
    </source>
</evidence>
<evidence type="ECO:0000256" key="1">
    <source>
        <dbReference type="ARBA" id="ARBA00004141"/>
    </source>
</evidence>
<comment type="subcellular location">
    <subcellularLocation>
        <location evidence="1">Membrane</location>
        <topology evidence="1">Multi-pass membrane protein</topology>
    </subcellularLocation>
</comment>
<accession>A0A9P8VMU8</accession>
<feature type="compositionally biased region" description="Gly residues" evidence="5">
    <location>
        <begin position="326"/>
        <end position="395"/>
    </location>
</feature>
<keyword evidence="9" id="KW-1185">Reference proteome</keyword>
<dbReference type="InterPro" id="IPR009571">
    <property type="entry name" value="SUR7/Rim9-like_fungi"/>
</dbReference>
<feature type="transmembrane region" description="Helical" evidence="6">
    <location>
        <begin position="118"/>
        <end position="144"/>
    </location>
</feature>
<gene>
    <name evidence="8" type="ORF">F5X68DRAFT_1822</name>
</gene>
<feature type="compositionally biased region" description="Polar residues" evidence="5">
    <location>
        <begin position="504"/>
        <end position="515"/>
    </location>
</feature>
<evidence type="ECO:0000313" key="9">
    <source>
        <dbReference type="Proteomes" id="UP000770015"/>
    </source>
</evidence>
<evidence type="ECO:0000256" key="3">
    <source>
        <dbReference type="ARBA" id="ARBA00022989"/>
    </source>
</evidence>
<feature type="transmembrane region" description="Helical" evidence="6">
    <location>
        <begin position="150"/>
        <end position="172"/>
    </location>
</feature>
<evidence type="ECO:0000313" key="8">
    <source>
        <dbReference type="EMBL" id="KAH6697057.1"/>
    </source>
</evidence>
<dbReference type="InterPro" id="IPR051380">
    <property type="entry name" value="pH-response_reg_palI/RIM9"/>
</dbReference>
<organism evidence="8 9">
    <name type="scientific">Plectosphaerella plurivora</name>
    <dbReference type="NCBI Taxonomy" id="936078"/>
    <lineage>
        <taxon>Eukaryota</taxon>
        <taxon>Fungi</taxon>
        <taxon>Dikarya</taxon>
        <taxon>Ascomycota</taxon>
        <taxon>Pezizomycotina</taxon>
        <taxon>Sordariomycetes</taxon>
        <taxon>Hypocreomycetidae</taxon>
        <taxon>Glomerellales</taxon>
        <taxon>Plectosphaerellaceae</taxon>
        <taxon>Plectosphaerella</taxon>
    </lineage>
</organism>
<feature type="compositionally biased region" description="Low complexity" evidence="5">
    <location>
        <begin position="416"/>
        <end position="431"/>
    </location>
</feature>
<dbReference type="AlphaFoldDB" id="A0A9P8VMU8"/>
<feature type="signal peptide" evidence="7">
    <location>
        <begin position="1"/>
        <end position="25"/>
    </location>
</feature>
<feature type="compositionally biased region" description="Gly residues" evidence="5">
    <location>
        <begin position="695"/>
        <end position="707"/>
    </location>
</feature>
<proteinExistence type="predicted"/>
<feature type="region of interest" description="Disordered" evidence="5">
    <location>
        <begin position="211"/>
        <end position="478"/>
    </location>
</feature>
<dbReference type="GO" id="GO:0035838">
    <property type="term" value="C:growing cell tip"/>
    <property type="evidence" value="ECO:0007669"/>
    <property type="project" value="TreeGrafter"/>
</dbReference>
<feature type="region of interest" description="Disordered" evidence="5">
    <location>
        <begin position="503"/>
        <end position="717"/>
    </location>
</feature>
<feature type="compositionally biased region" description="Low complexity" evidence="5">
    <location>
        <begin position="587"/>
        <end position="602"/>
    </location>
</feature>
<protein>
    <submittedName>
        <fullName evidence="8">SUR7/PalI family-domain-containing protein</fullName>
    </submittedName>
</protein>
<keyword evidence="3 6" id="KW-1133">Transmembrane helix</keyword>
<feature type="transmembrane region" description="Helical" evidence="6">
    <location>
        <begin position="83"/>
        <end position="106"/>
    </location>
</feature>
<evidence type="ECO:0000256" key="4">
    <source>
        <dbReference type="ARBA" id="ARBA00023136"/>
    </source>
</evidence>
<dbReference type="GO" id="GO:0032153">
    <property type="term" value="C:cell division site"/>
    <property type="evidence" value="ECO:0007669"/>
    <property type="project" value="TreeGrafter"/>
</dbReference>